<dbReference type="InterPro" id="IPR006170">
    <property type="entry name" value="PBP/GOBP"/>
</dbReference>
<accession>A0A067QPH0</accession>
<evidence type="ECO:0000313" key="1">
    <source>
        <dbReference type="EMBL" id="KDR11352.1"/>
    </source>
</evidence>
<dbReference type="InterPro" id="IPR036728">
    <property type="entry name" value="PBP_GOBP_sf"/>
</dbReference>
<dbReference type="GO" id="GO:0007608">
    <property type="term" value="P:sensory perception of smell"/>
    <property type="evidence" value="ECO:0007669"/>
    <property type="project" value="TreeGrafter"/>
</dbReference>
<dbReference type="Gene3D" id="1.10.238.20">
    <property type="entry name" value="Pheromone/general odorant binding protein domain"/>
    <property type="match status" value="1"/>
</dbReference>
<dbReference type="SUPFAM" id="SSF47565">
    <property type="entry name" value="Insect pheromone/odorant-binding proteins"/>
    <property type="match status" value="1"/>
</dbReference>
<sequence length="89" mass="10083">MKGKFPDDDRLKDYCLCILGLMKLMKDNKFDPDTGLANLDKLPDNMREPLREAVTKCRNADQGYSVAREAAYAVVKCMYSAAPDNFLFP</sequence>
<keyword evidence="2" id="KW-1185">Reference proteome</keyword>
<dbReference type="GO" id="GO:0005576">
    <property type="term" value="C:extracellular region"/>
    <property type="evidence" value="ECO:0007669"/>
    <property type="project" value="TreeGrafter"/>
</dbReference>
<dbReference type="PANTHER" id="PTHR21364:SF2">
    <property type="entry name" value="GENERAL ODORANT-BINDING PROTEIN 19A"/>
    <property type="match status" value="1"/>
</dbReference>
<reference evidence="1 2" key="1">
    <citation type="journal article" date="2014" name="Nat. Commun.">
        <title>Molecular traces of alternative social organization in a termite genome.</title>
        <authorList>
            <person name="Terrapon N."/>
            <person name="Li C."/>
            <person name="Robertson H.M."/>
            <person name="Ji L."/>
            <person name="Meng X."/>
            <person name="Booth W."/>
            <person name="Chen Z."/>
            <person name="Childers C.P."/>
            <person name="Glastad K.M."/>
            <person name="Gokhale K."/>
            <person name="Gowin J."/>
            <person name="Gronenberg W."/>
            <person name="Hermansen R.A."/>
            <person name="Hu H."/>
            <person name="Hunt B.G."/>
            <person name="Huylmans A.K."/>
            <person name="Khalil S.M."/>
            <person name="Mitchell R.D."/>
            <person name="Munoz-Torres M.C."/>
            <person name="Mustard J.A."/>
            <person name="Pan H."/>
            <person name="Reese J.T."/>
            <person name="Scharf M.E."/>
            <person name="Sun F."/>
            <person name="Vogel H."/>
            <person name="Xiao J."/>
            <person name="Yang W."/>
            <person name="Yang Z."/>
            <person name="Yang Z."/>
            <person name="Zhou J."/>
            <person name="Zhu J."/>
            <person name="Brent C.S."/>
            <person name="Elsik C.G."/>
            <person name="Goodisman M.A."/>
            <person name="Liberles D.A."/>
            <person name="Roe R.M."/>
            <person name="Vargo E.L."/>
            <person name="Vilcinskas A."/>
            <person name="Wang J."/>
            <person name="Bornberg-Bauer E."/>
            <person name="Korb J."/>
            <person name="Zhang G."/>
            <person name="Liebig J."/>
        </authorList>
    </citation>
    <scope>NUCLEOTIDE SEQUENCE [LARGE SCALE GENOMIC DNA]</scope>
    <source>
        <tissue evidence="1">Whole organism</tissue>
    </source>
</reference>
<protein>
    <submittedName>
        <fullName evidence="1">Uncharacterized protein</fullName>
    </submittedName>
</protein>
<evidence type="ECO:0000313" key="2">
    <source>
        <dbReference type="Proteomes" id="UP000027135"/>
    </source>
</evidence>
<proteinExistence type="predicted"/>
<dbReference type="AlphaFoldDB" id="A0A067QPH0"/>
<dbReference type="GO" id="GO:0035275">
    <property type="term" value="F:dibutyl phthalate binding"/>
    <property type="evidence" value="ECO:0007669"/>
    <property type="project" value="TreeGrafter"/>
</dbReference>
<dbReference type="Pfam" id="PF01395">
    <property type="entry name" value="PBP_GOBP"/>
    <property type="match status" value="1"/>
</dbReference>
<dbReference type="Proteomes" id="UP000027135">
    <property type="component" value="Unassembled WGS sequence"/>
</dbReference>
<dbReference type="CDD" id="cd23992">
    <property type="entry name" value="PBP_GOBP"/>
    <property type="match status" value="1"/>
</dbReference>
<dbReference type="GO" id="GO:0005549">
    <property type="term" value="F:odorant binding"/>
    <property type="evidence" value="ECO:0007669"/>
    <property type="project" value="InterPro"/>
</dbReference>
<name>A0A067QPH0_ZOONE</name>
<dbReference type="PANTHER" id="PTHR21364">
    <property type="entry name" value="GENERAL ODORANT-BINDING PROTEIN 19A"/>
    <property type="match status" value="1"/>
</dbReference>
<dbReference type="EMBL" id="KK853100">
    <property type="protein sequence ID" value="KDR11352.1"/>
    <property type="molecule type" value="Genomic_DNA"/>
</dbReference>
<dbReference type="GO" id="GO:0042048">
    <property type="term" value="P:olfactory behavior"/>
    <property type="evidence" value="ECO:0007669"/>
    <property type="project" value="TreeGrafter"/>
</dbReference>
<organism evidence="1 2">
    <name type="scientific">Zootermopsis nevadensis</name>
    <name type="common">Dampwood termite</name>
    <dbReference type="NCBI Taxonomy" id="136037"/>
    <lineage>
        <taxon>Eukaryota</taxon>
        <taxon>Metazoa</taxon>
        <taxon>Ecdysozoa</taxon>
        <taxon>Arthropoda</taxon>
        <taxon>Hexapoda</taxon>
        <taxon>Insecta</taxon>
        <taxon>Pterygota</taxon>
        <taxon>Neoptera</taxon>
        <taxon>Polyneoptera</taxon>
        <taxon>Dictyoptera</taxon>
        <taxon>Blattodea</taxon>
        <taxon>Blattoidea</taxon>
        <taxon>Termitoidae</taxon>
        <taxon>Termopsidae</taxon>
        <taxon>Zootermopsis</taxon>
    </lineage>
</organism>
<dbReference type="InParanoid" id="A0A067QPH0"/>
<gene>
    <name evidence="1" type="ORF">L798_14855</name>
</gene>